<dbReference type="InterPro" id="IPR014955">
    <property type="entry name" value="DUF1826"/>
</dbReference>
<evidence type="ECO:0000313" key="2">
    <source>
        <dbReference type="Proteomes" id="UP001589645"/>
    </source>
</evidence>
<dbReference type="RefSeq" id="WP_390195967.1">
    <property type="nucleotide sequence ID" value="NZ_JBHMEP010000008.1"/>
</dbReference>
<reference evidence="1 2" key="1">
    <citation type="submission" date="2024-09" db="EMBL/GenBank/DDBJ databases">
        <authorList>
            <person name="Sun Q."/>
            <person name="Mori K."/>
        </authorList>
    </citation>
    <scope>NUCLEOTIDE SEQUENCE [LARGE SCALE GENOMIC DNA]</scope>
    <source>
        <strain evidence="1 2">CECT 8064</strain>
    </source>
</reference>
<keyword evidence="2" id="KW-1185">Reference proteome</keyword>
<protein>
    <submittedName>
        <fullName evidence="1">DUF1826 domain-containing protein</fullName>
    </submittedName>
</protein>
<dbReference type="Proteomes" id="UP001589645">
    <property type="component" value="Unassembled WGS sequence"/>
</dbReference>
<sequence>MNVDTVNKRPTAASTTNVQPSVLANIYQSTNIAIWPRKLPLAFISDLEQLLASEANLSIVERVSPHSAADQLKSKLSDFACAEELSEDIALLVDMFCCLFGRQEAGLRLTTLSKPMCPNFHVDHIPVRLVTTYLGTATQWLEDDNVKRERLGTGNPSDEVFAYTDIQQMQPGDVALLKGSGWEGNEHHGLVHRSPQNRQGERRLLLTQDCI</sequence>
<accession>A0ABV5HS29</accession>
<name>A0ABV5HS29_9VIBR</name>
<proteinExistence type="predicted"/>
<comment type="caution">
    <text evidence="1">The sequence shown here is derived from an EMBL/GenBank/DDBJ whole genome shotgun (WGS) entry which is preliminary data.</text>
</comment>
<dbReference type="EMBL" id="JBHMEP010000008">
    <property type="protein sequence ID" value="MFB9137068.1"/>
    <property type="molecule type" value="Genomic_DNA"/>
</dbReference>
<gene>
    <name evidence="1" type="ORF">ACFFUV_19020</name>
</gene>
<dbReference type="Pfam" id="PF08856">
    <property type="entry name" value="DUF1826"/>
    <property type="match status" value="1"/>
</dbReference>
<evidence type="ECO:0000313" key="1">
    <source>
        <dbReference type="EMBL" id="MFB9137068.1"/>
    </source>
</evidence>
<organism evidence="1 2">
    <name type="scientific">Vibrio olivae</name>
    <dbReference type="NCBI Taxonomy" id="1243002"/>
    <lineage>
        <taxon>Bacteria</taxon>
        <taxon>Pseudomonadati</taxon>
        <taxon>Pseudomonadota</taxon>
        <taxon>Gammaproteobacteria</taxon>
        <taxon>Vibrionales</taxon>
        <taxon>Vibrionaceae</taxon>
        <taxon>Vibrio</taxon>
    </lineage>
</organism>